<dbReference type="GO" id="GO:0005828">
    <property type="term" value="C:kinetochore microtubule"/>
    <property type="evidence" value="ECO:0007669"/>
    <property type="project" value="TreeGrafter"/>
</dbReference>
<gene>
    <name evidence="2" type="ORF">NTEN_LOCUS1551</name>
</gene>
<dbReference type="OrthoDB" id="343783at2759"/>
<dbReference type="Pfam" id="PF10493">
    <property type="entry name" value="Rod_C"/>
    <property type="match status" value="1"/>
</dbReference>
<keyword evidence="3" id="KW-1185">Reference proteome</keyword>
<dbReference type="EMBL" id="CADCXU010002449">
    <property type="protein sequence ID" value="CAA9994735.1"/>
    <property type="molecule type" value="Genomic_DNA"/>
</dbReference>
<dbReference type="PANTHER" id="PTHR15688:SF1">
    <property type="entry name" value="KINETOCHORE-ASSOCIATED PROTEIN 1"/>
    <property type="match status" value="1"/>
</dbReference>
<proteinExistence type="predicted"/>
<dbReference type="GO" id="GO:0031267">
    <property type="term" value="F:small GTPase binding"/>
    <property type="evidence" value="ECO:0007669"/>
    <property type="project" value="TreeGrafter"/>
</dbReference>
<organism evidence="2 3">
    <name type="scientific">Nesidiocoris tenuis</name>
    <dbReference type="NCBI Taxonomy" id="355587"/>
    <lineage>
        <taxon>Eukaryota</taxon>
        <taxon>Metazoa</taxon>
        <taxon>Ecdysozoa</taxon>
        <taxon>Arthropoda</taxon>
        <taxon>Hexapoda</taxon>
        <taxon>Insecta</taxon>
        <taxon>Pterygota</taxon>
        <taxon>Neoptera</taxon>
        <taxon>Paraneoptera</taxon>
        <taxon>Hemiptera</taxon>
        <taxon>Heteroptera</taxon>
        <taxon>Panheteroptera</taxon>
        <taxon>Cimicomorpha</taxon>
        <taxon>Miridae</taxon>
        <taxon>Dicyphina</taxon>
        <taxon>Nesidiocoris</taxon>
    </lineage>
</organism>
<name>A0A6H5FXA4_9HEMI</name>
<protein>
    <recommendedName>
        <fullName evidence="1">RZZ complex subunit KNTC1/ROD C-terminal domain-containing protein</fullName>
    </recommendedName>
</protein>
<feature type="domain" description="RZZ complex subunit KNTC1/ROD C-terminal" evidence="1">
    <location>
        <begin position="55"/>
        <end position="202"/>
    </location>
</feature>
<dbReference type="Proteomes" id="UP000479000">
    <property type="component" value="Unassembled WGS sequence"/>
</dbReference>
<feature type="non-terminal residue" evidence="2">
    <location>
        <position position="1"/>
    </location>
</feature>
<evidence type="ECO:0000259" key="1">
    <source>
        <dbReference type="Pfam" id="PF10493"/>
    </source>
</evidence>
<feature type="non-terminal residue" evidence="2">
    <location>
        <position position="225"/>
    </location>
</feature>
<dbReference type="GO" id="GO:0000070">
    <property type="term" value="P:mitotic sister chromatid segregation"/>
    <property type="evidence" value="ECO:0007669"/>
    <property type="project" value="TreeGrafter"/>
</dbReference>
<evidence type="ECO:0000313" key="2">
    <source>
        <dbReference type="EMBL" id="CAA9994735.1"/>
    </source>
</evidence>
<sequence length="225" mass="25757">MKFSKNMSTAVKFYCQEHQAVIGRNHEFNLIAQYFIQLDKVSSWSLKAYRHGIPYRGVDQVQAAQQCYLKAETWRREDRSDVANNKFVKAEKKYFTVSTQHILHSCGLGKPDYLSMATEPTRLIMELYSDPSIIQSNVINMPSEQINILNLGFVTSAIFPIVNFLSPGINEAVERIIALHELDRVKITLELLNQWLQPEAALQATMNEMPPPLGWRPVLQHSGHI</sequence>
<reference evidence="2 3" key="1">
    <citation type="submission" date="2020-02" db="EMBL/GenBank/DDBJ databases">
        <authorList>
            <person name="Ferguson B K."/>
        </authorList>
    </citation>
    <scope>NUCLEOTIDE SEQUENCE [LARGE SCALE GENOMIC DNA]</scope>
</reference>
<dbReference type="GO" id="GO:0007094">
    <property type="term" value="P:mitotic spindle assembly checkpoint signaling"/>
    <property type="evidence" value="ECO:0007669"/>
    <property type="project" value="TreeGrafter"/>
</dbReference>
<dbReference type="GO" id="GO:1903394">
    <property type="term" value="P:protein localization to kinetochore involved in kinetochore assembly"/>
    <property type="evidence" value="ECO:0007669"/>
    <property type="project" value="TreeGrafter"/>
</dbReference>
<dbReference type="PANTHER" id="PTHR15688">
    <property type="entry name" value="KINETOCHORE-ASSOCIATED PROTEIN 1"/>
    <property type="match status" value="1"/>
</dbReference>
<dbReference type="InterPro" id="IPR019527">
    <property type="entry name" value="RZZ-complex_KNTC1/ROD_C"/>
</dbReference>
<dbReference type="GO" id="GO:0005737">
    <property type="term" value="C:cytoplasm"/>
    <property type="evidence" value="ECO:0007669"/>
    <property type="project" value="TreeGrafter"/>
</dbReference>
<accession>A0A6H5FXA4</accession>
<dbReference type="AlphaFoldDB" id="A0A6H5FXA4"/>
<dbReference type="InterPro" id="IPR052802">
    <property type="entry name" value="KNTC1"/>
</dbReference>
<evidence type="ECO:0000313" key="3">
    <source>
        <dbReference type="Proteomes" id="UP000479000"/>
    </source>
</evidence>
<dbReference type="GO" id="GO:1990423">
    <property type="term" value="C:RZZ complex"/>
    <property type="evidence" value="ECO:0007669"/>
    <property type="project" value="TreeGrafter"/>
</dbReference>